<evidence type="ECO:0000313" key="3">
    <source>
        <dbReference type="EMBL" id="ALC15462.1"/>
    </source>
</evidence>
<dbReference type="AlphaFoldDB" id="A0A0M4DFF7"/>
<keyword evidence="4" id="KW-1185">Reference proteome</keyword>
<name>A0A0M4DFF7_9BACT</name>
<dbReference type="PATRIC" id="fig|1603606.3.peg.734"/>
<proteinExistence type="inferred from homology"/>
<evidence type="ECO:0000256" key="2">
    <source>
        <dbReference type="ARBA" id="ARBA00022649"/>
    </source>
</evidence>
<sequence>METYNILIRKSAAKELESLPKRDLQRVVARIQSLAKNPRPSGAEKLAGDDRYRIRQGNYRIIYSIQDNELTVWLVKIGHRRDVYR</sequence>
<reference evidence="3 4" key="1">
    <citation type="submission" date="2015-07" db="EMBL/GenBank/DDBJ databases">
        <title>Isolation and Genomic Characterization of a Novel Halophilic Metal-Reducing Deltaproteobacterium from the Deep Subsurface.</title>
        <authorList>
            <person name="Badalamenti J.P."/>
            <person name="Summers Z.M."/>
            <person name="Gralnick J.A."/>
            <person name="Bond D.R."/>
        </authorList>
    </citation>
    <scope>NUCLEOTIDE SEQUENCE [LARGE SCALE GENOMIC DNA]</scope>
    <source>
        <strain evidence="3 4">WTL</strain>
    </source>
</reference>
<dbReference type="EMBL" id="CP010802">
    <property type="protein sequence ID" value="ALC15462.1"/>
    <property type="molecule type" value="Genomic_DNA"/>
</dbReference>
<dbReference type="PANTHER" id="PTHR35601:SF1">
    <property type="entry name" value="TOXIN RELE"/>
    <property type="match status" value="1"/>
</dbReference>
<gene>
    <name evidence="3" type="ORF">DSOUD_0674</name>
</gene>
<evidence type="ECO:0000256" key="1">
    <source>
        <dbReference type="ARBA" id="ARBA00006226"/>
    </source>
</evidence>
<dbReference type="SUPFAM" id="SSF143011">
    <property type="entry name" value="RelE-like"/>
    <property type="match status" value="1"/>
</dbReference>
<dbReference type="PANTHER" id="PTHR35601">
    <property type="entry name" value="TOXIN RELE"/>
    <property type="match status" value="1"/>
</dbReference>
<dbReference type="InterPro" id="IPR035093">
    <property type="entry name" value="RelE/ParE_toxin_dom_sf"/>
</dbReference>
<comment type="similarity">
    <text evidence="1">Belongs to the RelE toxin family.</text>
</comment>
<dbReference type="InterPro" id="IPR007712">
    <property type="entry name" value="RelE/ParE_toxin"/>
</dbReference>
<dbReference type="Proteomes" id="UP000057158">
    <property type="component" value="Chromosome"/>
</dbReference>
<dbReference type="Gene3D" id="3.30.2310.20">
    <property type="entry name" value="RelE-like"/>
    <property type="match status" value="1"/>
</dbReference>
<keyword evidence="2" id="KW-1277">Toxin-antitoxin system</keyword>
<dbReference type="KEGG" id="des:DSOUD_0674"/>
<dbReference type="STRING" id="1603606.DSOUD_0674"/>
<dbReference type="RefSeq" id="WP_053549667.1">
    <property type="nucleotide sequence ID" value="NZ_CP010802.1"/>
</dbReference>
<dbReference type="OrthoDB" id="9797723at2"/>
<organism evidence="3 4">
    <name type="scientific">Desulfuromonas soudanensis</name>
    <dbReference type="NCBI Taxonomy" id="1603606"/>
    <lineage>
        <taxon>Bacteria</taxon>
        <taxon>Pseudomonadati</taxon>
        <taxon>Thermodesulfobacteriota</taxon>
        <taxon>Desulfuromonadia</taxon>
        <taxon>Desulfuromonadales</taxon>
        <taxon>Desulfuromonadaceae</taxon>
        <taxon>Desulfuromonas</taxon>
    </lineage>
</organism>
<accession>A0A0M4DFF7</accession>
<protein>
    <submittedName>
        <fullName evidence="3">Addiction module toxin RelE</fullName>
    </submittedName>
</protein>
<evidence type="ECO:0000313" key="4">
    <source>
        <dbReference type="Proteomes" id="UP000057158"/>
    </source>
</evidence>
<dbReference type="Pfam" id="PF05016">
    <property type="entry name" value="ParE_toxin"/>
    <property type="match status" value="1"/>
</dbReference>